<evidence type="ECO:0000313" key="2">
    <source>
        <dbReference type="Proteomes" id="UP000836841"/>
    </source>
</evidence>
<name>A0AAU9SLD2_THLAR</name>
<dbReference type="AlphaFoldDB" id="A0AAU9SLD2"/>
<proteinExistence type="predicted"/>
<reference evidence="1 2" key="1">
    <citation type="submission" date="2022-03" db="EMBL/GenBank/DDBJ databases">
        <authorList>
            <person name="Nunn A."/>
            <person name="Chopra R."/>
            <person name="Nunn A."/>
            <person name="Contreras Garrido A."/>
        </authorList>
    </citation>
    <scope>NUCLEOTIDE SEQUENCE [LARGE SCALE GENOMIC DNA]</scope>
</reference>
<sequence>MHTTYLKEIVKFWFNFSEKMKLILPFSTFLMTLNFAIAPDISNTLTQVDNQTIDTYMMDTDRVDTHQMDTHMVVTHQMDTHQMDTRQMDMAQTIAQRPTQHAHS</sequence>
<accession>A0AAU9SLD2</accession>
<protein>
    <recommendedName>
        <fullName evidence="3">Secreted protein</fullName>
    </recommendedName>
</protein>
<evidence type="ECO:0008006" key="3">
    <source>
        <dbReference type="Google" id="ProtNLM"/>
    </source>
</evidence>
<evidence type="ECO:0000313" key="1">
    <source>
        <dbReference type="EMBL" id="CAH2065657.1"/>
    </source>
</evidence>
<dbReference type="EMBL" id="OU466861">
    <property type="protein sequence ID" value="CAH2065657.1"/>
    <property type="molecule type" value="Genomic_DNA"/>
</dbReference>
<gene>
    <name evidence="1" type="ORF">TAV2_LOCUS16900</name>
</gene>
<keyword evidence="2" id="KW-1185">Reference proteome</keyword>
<dbReference type="Proteomes" id="UP000836841">
    <property type="component" value="Chromosome 5"/>
</dbReference>
<organism evidence="1 2">
    <name type="scientific">Thlaspi arvense</name>
    <name type="common">Field penny-cress</name>
    <dbReference type="NCBI Taxonomy" id="13288"/>
    <lineage>
        <taxon>Eukaryota</taxon>
        <taxon>Viridiplantae</taxon>
        <taxon>Streptophyta</taxon>
        <taxon>Embryophyta</taxon>
        <taxon>Tracheophyta</taxon>
        <taxon>Spermatophyta</taxon>
        <taxon>Magnoliopsida</taxon>
        <taxon>eudicotyledons</taxon>
        <taxon>Gunneridae</taxon>
        <taxon>Pentapetalae</taxon>
        <taxon>rosids</taxon>
        <taxon>malvids</taxon>
        <taxon>Brassicales</taxon>
        <taxon>Brassicaceae</taxon>
        <taxon>Thlaspideae</taxon>
        <taxon>Thlaspi</taxon>
    </lineage>
</organism>